<comment type="caution">
    <text evidence="1">The sequence shown here is derived from an EMBL/GenBank/DDBJ whole genome shotgun (WGS) entry which is preliminary data.</text>
</comment>
<dbReference type="PANTHER" id="PTHR17901">
    <property type="entry name" value="MAGNESIUM-DEPENDENT PHOSPHATASE 1 MDP1"/>
    <property type="match status" value="1"/>
</dbReference>
<gene>
    <name evidence="1" type="ORF">WICMUC_002346</name>
</gene>
<dbReference type="NCBIfam" id="TIGR01685">
    <property type="entry name" value="MDP-1"/>
    <property type="match status" value="1"/>
</dbReference>
<sequence length="176" mass="20072">MTKLQYPKVVIFDLDYTLWPCWCDTHISPPIKAKNKQEITDKYGTSLSFFPDVEVIFKELLENNVLIVGASRTHAPQVATKLLKLLHINGEPAINHFSFLEWGTGSKIGHINSALKKIRQELGVDVSGHDCILYDDEYRNKDVRTIGVQFAYLPNEELNYSLFREGLEAFSIKSVN</sequence>
<dbReference type="Pfam" id="PF12689">
    <property type="entry name" value="Acid_PPase"/>
    <property type="match status" value="1"/>
</dbReference>
<proteinExistence type="predicted"/>
<keyword evidence="2" id="KW-1185">Reference proteome</keyword>
<dbReference type="OrthoDB" id="2865258at2759"/>
<dbReference type="PANTHER" id="PTHR17901:SF14">
    <property type="entry name" value="MAGNESIUM-DEPENDENT PHOSPHATASE 1"/>
    <property type="match status" value="1"/>
</dbReference>
<evidence type="ECO:0000313" key="1">
    <source>
        <dbReference type="EMBL" id="KAH3676049.1"/>
    </source>
</evidence>
<evidence type="ECO:0008006" key="3">
    <source>
        <dbReference type="Google" id="ProtNLM"/>
    </source>
</evidence>
<organism evidence="1 2">
    <name type="scientific">Wickerhamomyces mucosus</name>
    <dbReference type="NCBI Taxonomy" id="1378264"/>
    <lineage>
        <taxon>Eukaryota</taxon>
        <taxon>Fungi</taxon>
        <taxon>Dikarya</taxon>
        <taxon>Ascomycota</taxon>
        <taxon>Saccharomycotina</taxon>
        <taxon>Saccharomycetes</taxon>
        <taxon>Phaffomycetales</taxon>
        <taxon>Wickerhamomycetaceae</taxon>
        <taxon>Wickerhamomyces</taxon>
    </lineage>
</organism>
<dbReference type="EMBL" id="JAEUBF010000681">
    <property type="protein sequence ID" value="KAH3676049.1"/>
    <property type="molecule type" value="Genomic_DNA"/>
</dbReference>
<name>A0A9P8PRL4_9ASCO</name>
<dbReference type="InterPro" id="IPR023214">
    <property type="entry name" value="HAD_sf"/>
</dbReference>
<dbReference type="SFLD" id="SFLDG01129">
    <property type="entry name" value="C1.5:_HAD__Beta-PGM__Phosphata"/>
    <property type="match status" value="1"/>
</dbReference>
<reference evidence="1" key="2">
    <citation type="submission" date="2021-01" db="EMBL/GenBank/DDBJ databases">
        <authorList>
            <person name="Schikora-Tamarit M.A."/>
        </authorList>
    </citation>
    <scope>NUCLEOTIDE SEQUENCE</scope>
    <source>
        <strain evidence="1">CBS6341</strain>
    </source>
</reference>
<dbReference type="SFLD" id="SFLDG01131">
    <property type="entry name" value="C1.5.2:_MDP_Like"/>
    <property type="match status" value="1"/>
</dbReference>
<dbReference type="GO" id="GO:0003993">
    <property type="term" value="F:acid phosphatase activity"/>
    <property type="evidence" value="ECO:0007669"/>
    <property type="project" value="TreeGrafter"/>
</dbReference>
<dbReference type="SFLD" id="SFLDS00003">
    <property type="entry name" value="Haloacid_Dehalogenase"/>
    <property type="match status" value="1"/>
</dbReference>
<evidence type="ECO:0000313" key="2">
    <source>
        <dbReference type="Proteomes" id="UP000769528"/>
    </source>
</evidence>
<dbReference type="NCBIfam" id="TIGR01681">
    <property type="entry name" value="HAD-SF-IIIC"/>
    <property type="match status" value="1"/>
</dbReference>
<dbReference type="InterPro" id="IPR036412">
    <property type="entry name" value="HAD-like_sf"/>
</dbReference>
<dbReference type="InterPro" id="IPR010036">
    <property type="entry name" value="MDP_1_eu_arc"/>
</dbReference>
<dbReference type="SUPFAM" id="SSF56784">
    <property type="entry name" value="HAD-like"/>
    <property type="match status" value="1"/>
</dbReference>
<accession>A0A9P8PRL4</accession>
<reference evidence="1" key="1">
    <citation type="journal article" date="2021" name="Open Biol.">
        <title>Shared evolutionary footprints suggest mitochondrial oxidative damage underlies multiple complex I losses in fungi.</title>
        <authorList>
            <person name="Schikora-Tamarit M.A."/>
            <person name="Marcet-Houben M."/>
            <person name="Nosek J."/>
            <person name="Gabaldon T."/>
        </authorList>
    </citation>
    <scope>NUCLEOTIDE SEQUENCE</scope>
    <source>
        <strain evidence="1">CBS6341</strain>
    </source>
</reference>
<dbReference type="Proteomes" id="UP000769528">
    <property type="component" value="Unassembled WGS sequence"/>
</dbReference>
<dbReference type="InterPro" id="IPR010033">
    <property type="entry name" value="HAD_SF_ppase_IIIC"/>
</dbReference>
<protein>
    <recommendedName>
        <fullName evidence="3">Magnesium-dependent phosphatase-1</fullName>
    </recommendedName>
</protein>
<dbReference type="Gene3D" id="3.40.50.1000">
    <property type="entry name" value="HAD superfamily/HAD-like"/>
    <property type="match status" value="1"/>
</dbReference>
<dbReference type="AlphaFoldDB" id="A0A9P8PRL4"/>